<dbReference type="EMBL" id="PDTI01000009">
    <property type="protein sequence ID" value="PIE63361.1"/>
    <property type="molecule type" value="Genomic_DNA"/>
</dbReference>
<name>A0A2G6MTP1_9BACT</name>
<protein>
    <submittedName>
        <fullName evidence="2">N-acyl-L-homoserine lactone synthetase</fullName>
    </submittedName>
</protein>
<sequence>MKLSNPLLNALLFCLPSYFRKRIIRGGIPHFQTNLEGVTFCEASSIEDYISCFKLLHDVYVDAGFIQPASPPLRIIPHHSNSESRVFMGCLTDDPSEKTLIYTASLFPDNEQEGLPMDIGFKRQVDELRDQGRRLVEAGCLASHPLYRRGNKNIPMLGNRMLMLYAINTIGADDLLITTHPKYLKIYEDILLFEKIGEISSFSYVNNNPAVALRLDLKTVYQRVKEVYDKKPIEKNLHHFFFNSGSTSIDLSLEEEKEKAERYYGADMIKRVMLYSSTHC</sequence>
<dbReference type="Gene3D" id="3.40.630.30">
    <property type="match status" value="1"/>
</dbReference>
<evidence type="ECO:0000313" key="2">
    <source>
        <dbReference type="EMBL" id="PIE63361.1"/>
    </source>
</evidence>
<proteinExistence type="predicted"/>
<comment type="caution">
    <text evidence="2">The sequence shown here is derived from an EMBL/GenBank/DDBJ whole genome shotgun (WGS) entry which is preliminary data.</text>
</comment>
<feature type="domain" description="N-acyl amino acid synthase FeeM catalytic core" evidence="1">
    <location>
        <begin position="52"/>
        <end position="216"/>
    </location>
</feature>
<dbReference type="Pfam" id="PF21926">
    <property type="entry name" value="FeeM"/>
    <property type="match status" value="1"/>
</dbReference>
<dbReference type="InterPro" id="IPR054597">
    <property type="entry name" value="FeeM_cat"/>
</dbReference>
<dbReference type="AlphaFoldDB" id="A0A2G6MTP1"/>
<accession>A0A2G6MTP1</accession>
<organism evidence="2 3">
    <name type="scientific">Desulfobacter postgatei</name>
    <dbReference type="NCBI Taxonomy" id="2293"/>
    <lineage>
        <taxon>Bacteria</taxon>
        <taxon>Pseudomonadati</taxon>
        <taxon>Thermodesulfobacteriota</taxon>
        <taxon>Desulfobacteria</taxon>
        <taxon>Desulfobacterales</taxon>
        <taxon>Desulfobacteraceae</taxon>
        <taxon>Desulfobacter</taxon>
    </lineage>
</organism>
<dbReference type="Proteomes" id="UP000231203">
    <property type="component" value="Unassembled WGS sequence"/>
</dbReference>
<reference evidence="2 3" key="1">
    <citation type="submission" date="2017-10" db="EMBL/GenBank/DDBJ databases">
        <title>Novel microbial diversity and functional potential in the marine mammal oral microbiome.</title>
        <authorList>
            <person name="Dudek N.K."/>
            <person name="Sun C.L."/>
            <person name="Burstein D."/>
            <person name="Kantor R.S."/>
            <person name="Aliaga Goltsman D.S."/>
            <person name="Bik E.M."/>
            <person name="Thomas B.C."/>
            <person name="Banfield J.F."/>
            <person name="Relman D.A."/>
        </authorList>
    </citation>
    <scope>NUCLEOTIDE SEQUENCE [LARGE SCALE GENOMIC DNA]</scope>
    <source>
        <strain evidence="2">DOLJORAL78_47_202</strain>
    </source>
</reference>
<evidence type="ECO:0000259" key="1">
    <source>
        <dbReference type="Pfam" id="PF21926"/>
    </source>
</evidence>
<gene>
    <name evidence="2" type="ORF">CSA25_00795</name>
</gene>
<evidence type="ECO:0000313" key="3">
    <source>
        <dbReference type="Proteomes" id="UP000231203"/>
    </source>
</evidence>